<sequence length="88" mass="9701">MCVLASESLGKKKREKAAFLLTKTIEGTLNRSREEGSCFGTRERRVDFWNHERLGWVLGSAVGLGLTLKAAIDSDLGANEDESRRASC</sequence>
<proteinExistence type="predicted"/>
<reference evidence="1 2" key="1">
    <citation type="journal article" date="2019" name="Commun. Biol.">
        <title>The bagworm genome reveals a unique fibroin gene that provides high tensile strength.</title>
        <authorList>
            <person name="Kono N."/>
            <person name="Nakamura H."/>
            <person name="Ohtoshi R."/>
            <person name="Tomita M."/>
            <person name="Numata K."/>
            <person name="Arakawa K."/>
        </authorList>
    </citation>
    <scope>NUCLEOTIDE SEQUENCE [LARGE SCALE GENOMIC DNA]</scope>
</reference>
<evidence type="ECO:0000313" key="2">
    <source>
        <dbReference type="Proteomes" id="UP000299102"/>
    </source>
</evidence>
<name>A0A4C2A8T5_EUMVA</name>
<dbReference type="AlphaFoldDB" id="A0A4C2A8T5"/>
<evidence type="ECO:0000313" key="1">
    <source>
        <dbReference type="EMBL" id="GBP95297.1"/>
    </source>
</evidence>
<gene>
    <name evidence="1" type="ORF">EVAR_101149_1</name>
</gene>
<keyword evidence="2" id="KW-1185">Reference proteome</keyword>
<dbReference type="Proteomes" id="UP000299102">
    <property type="component" value="Unassembled WGS sequence"/>
</dbReference>
<accession>A0A4C2A8T5</accession>
<organism evidence="1 2">
    <name type="scientific">Eumeta variegata</name>
    <name type="common">Bagworm moth</name>
    <name type="synonym">Eumeta japonica</name>
    <dbReference type="NCBI Taxonomy" id="151549"/>
    <lineage>
        <taxon>Eukaryota</taxon>
        <taxon>Metazoa</taxon>
        <taxon>Ecdysozoa</taxon>
        <taxon>Arthropoda</taxon>
        <taxon>Hexapoda</taxon>
        <taxon>Insecta</taxon>
        <taxon>Pterygota</taxon>
        <taxon>Neoptera</taxon>
        <taxon>Endopterygota</taxon>
        <taxon>Lepidoptera</taxon>
        <taxon>Glossata</taxon>
        <taxon>Ditrysia</taxon>
        <taxon>Tineoidea</taxon>
        <taxon>Psychidae</taxon>
        <taxon>Oiketicinae</taxon>
        <taxon>Eumeta</taxon>
    </lineage>
</organism>
<dbReference type="EMBL" id="BGZK01002610">
    <property type="protein sequence ID" value="GBP95297.1"/>
    <property type="molecule type" value="Genomic_DNA"/>
</dbReference>
<protein>
    <submittedName>
        <fullName evidence="1">Uncharacterized protein</fullName>
    </submittedName>
</protein>
<comment type="caution">
    <text evidence="1">The sequence shown here is derived from an EMBL/GenBank/DDBJ whole genome shotgun (WGS) entry which is preliminary data.</text>
</comment>